<feature type="compositionally biased region" description="Basic residues" evidence="1">
    <location>
        <begin position="208"/>
        <end position="217"/>
    </location>
</feature>
<evidence type="ECO:0000313" key="2">
    <source>
        <dbReference type="Proteomes" id="UP001652663"/>
    </source>
</evidence>
<dbReference type="GeneID" id="139178377"/>
<dbReference type="Proteomes" id="UP001652663">
    <property type="component" value="Chromosome 21"/>
</dbReference>
<protein>
    <submittedName>
        <fullName evidence="3">Sterile alpha motif domain-containing protein 1-like</fullName>
    </submittedName>
</protein>
<dbReference type="RefSeq" id="XP_070632102.1">
    <property type="nucleotide sequence ID" value="XM_070776001.1"/>
</dbReference>
<feature type="compositionally biased region" description="Low complexity" evidence="1">
    <location>
        <begin position="224"/>
        <end position="238"/>
    </location>
</feature>
<gene>
    <name evidence="3" type="primary">LOC139178377</name>
</gene>
<feature type="compositionally biased region" description="Pro residues" evidence="1">
    <location>
        <begin position="122"/>
        <end position="135"/>
    </location>
</feature>
<evidence type="ECO:0000256" key="1">
    <source>
        <dbReference type="SAM" id="MobiDB-lite"/>
    </source>
</evidence>
<feature type="region of interest" description="Disordered" evidence="1">
    <location>
        <begin position="347"/>
        <end position="375"/>
    </location>
</feature>
<organism evidence="2 3">
    <name type="scientific">Bos indicus</name>
    <name type="common">Zebu</name>
    <dbReference type="NCBI Taxonomy" id="9915"/>
    <lineage>
        <taxon>Eukaryota</taxon>
        <taxon>Metazoa</taxon>
        <taxon>Chordata</taxon>
        <taxon>Craniata</taxon>
        <taxon>Vertebrata</taxon>
        <taxon>Euteleostomi</taxon>
        <taxon>Mammalia</taxon>
        <taxon>Eutheria</taxon>
        <taxon>Laurasiatheria</taxon>
        <taxon>Artiodactyla</taxon>
        <taxon>Ruminantia</taxon>
        <taxon>Pecora</taxon>
        <taxon>Bovidae</taxon>
        <taxon>Bovinae</taxon>
        <taxon>Bos</taxon>
    </lineage>
</organism>
<reference evidence="3" key="1">
    <citation type="submission" date="2025-08" db="UniProtKB">
        <authorList>
            <consortium name="RefSeq"/>
        </authorList>
    </citation>
    <scope>IDENTIFICATION</scope>
    <source>
        <tissue evidence="3">Blood</tissue>
    </source>
</reference>
<evidence type="ECO:0000313" key="3">
    <source>
        <dbReference type="RefSeq" id="XP_070632102.1"/>
    </source>
</evidence>
<proteinExistence type="predicted"/>
<feature type="compositionally biased region" description="Pro residues" evidence="1">
    <location>
        <begin position="20"/>
        <end position="31"/>
    </location>
</feature>
<feature type="compositionally biased region" description="Low complexity" evidence="1">
    <location>
        <begin position="63"/>
        <end position="78"/>
    </location>
</feature>
<sequence length="375" mass="39766">MSSEDTILTLDLPLHSPSLPKSPPPKNPNPPNHTSKHFFTHRARPAHPPRRRRASLPSPGPAPQGTRAAAGTKRAPPARARPPRRRPSSAALTCRRPRAWATAPAAAAASLVVVALARRLRPPPPRSLSLPPPPALMRDPRFVLRSPRPGKGAQRPQKAPRPPPAAAPPLSVRTGGHRARLRGSERAQRGPPVRIGGAEGGAAARGFSARRQKRSASRRGGGWRAPEPAEGYAEAGCASERRALCRCSREGESGSTSPAVTPSRAPPSWKKRGSRGRSASREDWLGGPSIPAASAHLLARRGLPAWTQGRGAEPGRAREGAALYSAPNRRLRPLPACRRRSAKAAGKGKWLAGCSSQSHQGRLPSLHRGEGAVPL</sequence>
<keyword evidence="2" id="KW-1185">Reference proteome</keyword>
<name>A0ABM4R981_BOSIN</name>
<feature type="region of interest" description="Disordered" evidence="1">
    <location>
        <begin position="121"/>
        <end position="290"/>
    </location>
</feature>
<accession>A0ABM4R981</accession>
<feature type="compositionally biased region" description="Basic residues" evidence="1">
    <location>
        <begin position="34"/>
        <end position="54"/>
    </location>
</feature>
<feature type="region of interest" description="Disordered" evidence="1">
    <location>
        <begin position="1"/>
        <end position="102"/>
    </location>
</feature>
<feature type="compositionally biased region" description="Basic and acidic residues" evidence="1">
    <location>
        <begin position="239"/>
        <end position="252"/>
    </location>
</feature>